<dbReference type="OrthoDB" id="339764at2759"/>
<dbReference type="PANTHER" id="PTHR11496">
    <property type="entry name" value="ALCOHOL DEHYDROGENASE"/>
    <property type="match status" value="1"/>
</dbReference>
<keyword evidence="5" id="KW-1185">Reference proteome</keyword>
<reference evidence="4 5" key="1">
    <citation type="journal article" date="2013" name="MBio">
        <title>Genome sequencing of the plant pathogen Taphrina deformans, the causal agent of peach leaf curl.</title>
        <authorList>
            <person name="Cisse O.H."/>
            <person name="Almeida J.M.G.C.F."/>
            <person name="Fonseca A."/>
            <person name="Kumar A.A."/>
            <person name="Salojaervi J."/>
            <person name="Overmyer K."/>
            <person name="Hauser P.M."/>
            <person name="Pagni M."/>
        </authorList>
    </citation>
    <scope>NUCLEOTIDE SEQUENCE [LARGE SCALE GENOMIC DNA]</scope>
    <source>
        <strain evidence="5">PYCC 5710 / ATCC 11124 / CBS 356.35 / IMI 108563 / JCM 9778 / NBRC 8474</strain>
    </source>
</reference>
<dbReference type="CDD" id="cd08192">
    <property type="entry name" value="MAR-like"/>
    <property type="match status" value="1"/>
</dbReference>
<evidence type="ECO:0000256" key="1">
    <source>
        <dbReference type="ARBA" id="ARBA00023002"/>
    </source>
</evidence>
<dbReference type="EMBL" id="CAHR02000206">
    <property type="protein sequence ID" value="CCG84132.1"/>
    <property type="molecule type" value="Genomic_DNA"/>
</dbReference>
<evidence type="ECO:0000313" key="4">
    <source>
        <dbReference type="EMBL" id="CCG84132.1"/>
    </source>
</evidence>
<keyword evidence="1" id="KW-0560">Oxidoreductase</keyword>
<dbReference type="AlphaFoldDB" id="R4XE56"/>
<dbReference type="Pfam" id="PF00465">
    <property type="entry name" value="Fe-ADH"/>
    <property type="match status" value="1"/>
</dbReference>
<feature type="domain" description="Fe-containing alcohol dehydrogenase-like C-terminal" evidence="3">
    <location>
        <begin position="178"/>
        <end position="344"/>
    </location>
</feature>
<comment type="caution">
    <text evidence="4">The sequence shown here is derived from an EMBL/GenBank/DDBJ whole genome shotgun (WGS) entry which is preliminary data.</text>
</comment>
<dbReference type="Proteomes" id="UP000013776">
    <property type="component" value="Unassembled WGS sequence"/>
</dbReference>
<feature type="domain" description="Alcohol dehydrogenase iron-type/glycerol dehydrogenase GldA" evidence="2">
    <location>
        <begin position="16"/>
        <end position="165"/>
    </location>
</feature>
<dbReference type="Gene3D" id="3.40.50.1970">
    <property type="match status" value="1"/>
</dbReference>
<dbReference type="PROSITE" id="PS00060">
    <property type="entry name" value="ADH_IRON_2"/>
    <property type="match status" value="1"/>
</dbReference>
<dbReference type="Pfam" id="PF25137">
    <property type="entry name" value="ADH_Fe_C"/>
    <property type="match status" value="1"/>
</dbReference>
<gene>
    <name evidence="4" type="ORF">TAPDE_004523</name>
</gene>
<organism evidence="4 5">
    <name type="scientific">Taphrina deformans (strain PYCC 5710 / ATCC 11124 / CBS 356.35 / IMI 108563 / JCM 9778 / NBRC 8474)</name>
    <name type="common">Peach leaf curl fungus</name>
    <name type="synonym">Lalaria deformans</name>
    <dbReference type="NCBI Taxonomy" id="1097556"/>
    <lineage>
        <taxon>Eukaryota</taxon>
        <taxon>Fungi</taxon>
        <taxon>Dikarya</taxon>
        <taxon>Ascomycota</taxon>
        <taxon>Taphrinomycotina</taxon>
        <taxon>Taphrinomycetes</taxon>
        <taxon>Taphrinales</taxon>
        <taxon>Taphrinaceae</taxon>
        <taxon>Taphrina</taxon>
    </lineage>
</organism>
<dbReference type="SUPFAM" id="SSF56796">
    <property type="entry name" value="Dehydroquinate synthase-like"/>
    <property type="match status" value="1"/>
</dbReference>
<dbReference type="PANTHER" id="PTHR11496:SF97">
    <property type="entry name" value="ALCOHOL DEHYDROGENASE IRON-TYPE_GLYCEROL DEHYDROGENASE GLDA DOMAIN-CONTAINING PROTEIN"/>
    <property type="match status" value="1"/>
</dbReference>
<accession>R4XE56</accession>
<dbReference type="STRING" id="1097556.R4XE56"/>
<dbReference type="GO" id="GO:0004022">
    <property type="term" value="F:alcohol dehydrogenase (NAD+) activity"/>
    <property type="evidence" value="ECO:0007669"/>
    <property type="project" value="TreeGrafter"/>
</dbReference>
<evidence type="ECO:0000259" key="3">
    <source>
        <dbReference type="Pfam" id="PF25137"/>
    </source>
</evidence>
<dbReference type="eggNOG" id="KOG3857">
    <property type="taxonomic scope" value="Eukaryota"/>
</dbReference>
<sequence length="373" mass="39861">MSAPSGTYAYTTNQTVQYGPGCTSTALPKLLQRFGAKKALIVCGTSLATKTNVIKSITDILGSAHAGTFTDIGQHAPIEGIERGLRQYTDSGADCIVSVGGGSPIDATKAMSHYSNERHGRFITHIAIPTTLSAAEFTPMSGFTRDGKKTGVAGPNLPPTAIILDAEHSLETPMKLWITTGLRALDHAVESLYRPFVPPFIRTLAYSSIADLFEYLPKCQADAENIGYRQSLQLAAWHSLFPYRQEDEAKSALGLSHALGYMLGAPYAIAHGQCSCITLGPVVRYKSTHATDVEKERVAHILTVLGRPRSGDVTKDVAQVGDLIDSLVADLGYGQGMLELGVPSKAELVKICEGAGLKDADRDAMMALLQPKL</sequence>
<dbReference type="InterPro" id="IPR001670">
    <property type="entry name" value="ADH_Fe/GldA"/>
</dbReference>
<proteinExistence type="predicted"/>
<protein>
    <submittedName>
        <fullName evidence="4">Uncharacterized protein</fullName>
    </submittedName>
</protein>
<dbReference type="InterPro" id="IPR018211">
    <property type="entry name" value="ADH_Fe_CS"/>
</dbReference>
<dbReference type="InterPro" id="IPR039697">
    <property type="entry name" value="Alcohol_dehydrogenase_Fe"/>
</dbReference>
<name>R4XE56_TAPDE</name>
<dbReference type="Gene3D" id="1.20.1090.10">
    <property type="entry name" value="Dehydroquinate synthase-like - alpha domain"/>
    <property type="match status" value="1"/>
</dbReference>
<dbReference type="GO" id="GO:0046872">
    <property type="term" value="F:metal ion binding"/>
    <property type="evidence" value="ECO:0007669"/>
    <property type="project" value="InterPro"/>
</dbReference>
<dbReference type="GO" id="GO:0005739">
    <property type="term" value="C:mitochondrion"/>
    <property type="evidence" value="ECO:0007669"/>
    <property type="project" value="TreeGrafter"/>
</dbReference>
<evidence type="ECO:0000313" key="5">
    <source>
        <dbReference type="Proteomes" id="UP000013776"/>
    </source>
</evidence>
<dbReference type="VEuPathDB" id="FungiDB:TAPDE_004523"/>
<dbReference type="InterPro" id="IPR056798">
    <property type="entry name" value="ADH_Fe_C"/>
</dbReference>
<evidence type="ECO:0000259" key="2">
    <source>
        <dbReference type="Pfam" id="PF00465"/>
    </source>
</evidence>